<dbReference type="InterPro" id="IPR050708">
    <property type="entry name" value="T6SS_VgrG/RHS"/>
</dbReference>
<protein>
    <recommendedName>
        <fullName evidence="4">RHS repeat-associated core domain-containing protein</fullName>
    </recommendedName>
</protein>
<dbReference type="PANTHER" id="PTHR32305:SF15">
    <property type="entry name" value="PROTEIN RHSA-RELATED"/>
    <property type="match status" value="1"/>
</dbReference>
<dbReference type="Gene3D" id="2.180.10.10">
    <property type="entry name" value="RHS repeat-associated core"/>
    <property type="match status" value="1"/>
</dbReference>
<evidence type="ECO:0000313" key="3">
    <source>
        <dbReference type="Proteomes" id="UP000076630"/>
    </source>
</evidence>
<dbReference type="OrthoDB" id="2972467at2"/>
<dbReference type="AlphaFoldDB" id="A0A161S9Q1"/>
<evidence type="ECO:0000313" key="2">
    <source>
        <dbReference type="EMBL" id="KZE82274.1"/>
    </source>
</evidence>
<dbReference type="RefSeq" id="WP_052243616.1">
    <property type="nucleotide sequence ID" value="NZ_JACAJP010000041.1"/>
</dbReference>
<reference evidence="2 3" key="1">
    <citation type="submission" date="2016-01" db="EMBL/GenBank/DDBJ databases">
        <title>Whole genome sequencing of Myroides marinus L41.</title>
        <authorList>
            <person name="Hong K.W."/>
        </authorList>
    </citation>
    <scope>NUCLEOTIDE SEQUENCE [LARGE SCALE GENOMIC DNA]</scope>
    <source>
        <strain evidence="2 3">L41</strain>
    </source>
</reference>
<organism evidence="2 3">
    <name type="scientific">Myroides marinus</name>
    <dbReference type="NCBI Taxonomy" id="703342"/>
    <lineage>
        <taxon>Bacteria</taxon>
        <taxon>Pseudomonadati</taxon>
        <taxon>Bacteroidota</taxon>
        <taxon>Flavobacteriia</taxon>
        <taxon>Flavobacteriales</taxon>
        <taxon>Flavobacteriaceae</taxon>
        <taxon>Myroides</taxon>
    </lineage>
</organism>
<proteinExistence type="predicted"/>
<keyword evidence="3" id="KW-1185">Reference proteome</keyword>
<feature type="region of interest" description="Disordered" evidence="1">
    <location>
        <begin position="321"/>
        <end position="344"/>
    </location>
</feature>
<dbReference type="NCBIfam" id="TIGR03696">
    <property type="entry name" value="Rhs_assc_core"/>
    <property type="match status" value="1"/>
</dbReference>
<evidence type="ECO:0000256" key="1">
    <source>
        <dbReference type="SAM" id="MobiDB-lite"/>
    </source>
</evidence>
<dbReference type="Proteomes" id="UP000076630">
    <property type="component" value="Unassembled WGS sequence"/>
</dbReference>
<accession>A0A161S9Q1</accession>
<dbReference type="EMBL" id="LQNU01000046">
    <property type="protein sequence ID" value="KZE82274.1"/>
    <property type="molecule type" value="Genomic_DNA"/>
</dbReference>
<dbReference type="PANTHER" id="PTHR32305">
    <property type="match status" value="1"/>
</dbReference>
<dbReference type="InterPro" id="IPR022385">
    <property type="entry name" value="Rhs_assc_core"/>
</dbReference>
<evidence type="ECO:0008006" key="4">
    <source>
        <dbReference type="Google" id="ProtNLM"/>
    </source>
</evidence>
<sequence length="344" mass="39158">MRYVKGKLSFLPTAEGFFNAETNAYVYQYKDHLGNVRLSYSDKSGDNTIQSSNEIIEETNYYPFGLAHKGYNQKNDALMKDYKYQYNGKEKQEELGLNFYDYGARNYDAAIGRWMNVDPLAEKYMRFTPYVYVANNPIMFIDPDGRKIVPTGMTPTQRKAYDSRINDVRGTNKMFNTIYSSLESSSKTHTIGFGSTISVNGNTVPGQVSPTSTGSSVVFENEGSFNNNPVLFEEFFHAYQIDNGLDNSGLNLEFEAKVGTTFMNEGTINDDGMDFDFEFEIFDMMLDNNLEKVNSKEFSESYKNAANKFSKYNIDNNVGTSNYKKETSSEPNNLKKMINETNTK</sequence>
<name>A0A161S9Q1_9FLAO</name>
<gene>
    <name evidence="2" type="ORF">AV926_07195</name>
</gene>
<comment type="caution">
    <text evidence="2">The sequence shown here is derived from an EMBL/GenBank/DDBJ whole genome shotgun (WGS) entry which is preliminary data.</text>
</comment>